<protein>
    <submittedName>
        <fullName evidence="1">Uncharacterized protein</fullName>
    </submittedName>
</protein>
<proteinExistence type="predicted"/>
<dbReference type="AlphaFoldDB" id="A0A0E9V3V6"/>
<organism evidence="1">
    <name type="scientific">Anguilla anguilla</name>
    <name type="common">European freshwater eel</name>
    <name type="synonym">Muraena anguilla</name>
    <dbReference type="NCBI Taxonomy" id="7936"/>
    <lineage>
        <taxon>Eukaryota</taxon>
        <taxon>Metazoa</taxon>
        <taxon>Chordata</taxon>
        <taxon>Craniata</taxon>
        <taxon>Vertebrata</taxon>
        <taxon>Euteleostomi</taxon>
        <taxon>Actinopterygii</taxon>
        <taxon>Neopterygii</taxon>
        <taxon>Teleostei</taxon>
        <taxon>Anguilliformes</taxon>
        <taxon>Anguillidae</taxon>
        <taxon>Anguilla</taxon>
    </lineage>
</organism>
<dbReference type="EMBL" id="GBXM01036452">
    <property type="protein sequence ID" value="JAH72125.1"/>
    <property type="molecule type" value="Transcribed_RNA"/>
</dbReference>
<accession>A0A0E9V3V6</accession>
<evidence type="ECO:0000313" key="1">
    <source>
        <dbReference type="EMBL" id="JAH72125.1"/>
    </source>
</evidence>
<reference evidence="1" key="2">
    <citation type="journal article" date="2015" name="Fish Shellfish Immunol.">
        <title>Early steps in the European eel (Anguilla anguilla)-Vibrio vulnificus interaction in the gills: Role of the RtxA13 toxin.</title>
        <authorList>
            <person name="Callol A."/>
            <person name="Pajuelo D."/>
            <person name="Ebbesson L."/>
            <person name="Teles M."/>
            <person name="MacKenzie S."/>
            <person name="Amaro C."/>
        </authorList>
    </citation>
    <scope>NUCLEOTIDE SEQUENCE</scope>
</reference>
<name>A0A0E9V3V6_ANGAN</name>
<reference evidence="1" key="1">
    <citation type="submission" date="2014-11" db="EMBL/GenBank/DDBJ databases">
        <authorList>
            <person name="Amaro Gonzalez C."/>
        </authorList>
    </citation>
    <scope>NUCLEOTIDE SEQUENCE</scope>
</reference>
<sequence length="22" mass="2542">MLKDCFFVGSCGAKNWFAWSFP</sequence>